<proteinExistence type="predicted"/>
<evidence type="ECO:0000256" key="1">
    <source>
        <dbReference type="ARBA" id="ARBA00022801"/>
    </source>
</evidence>
<dbReference type="PANTHER" id="PTHR43794:SF11">
    <property type="entry name" value="AMIDOHYDROLASE-RELATED DOMAIN-CONTAINING PROTEIN"/>
    <property type="match status" value="1"/>
</dbReference>
<dbReference type="InterPro" id="IPR006680">
    <property type="entry name" value="Amidohydro-rel"/>
</dbReference>
<dbReference type="InterPro" id="IPR011059">
    <property type="entry name" value="Metal-dep_hydrolase_composite"/>
</dbReference>
<dbReference type="InterPro" id="IPR032466">
    <property type="entry name" value="Metal_Hydrolase"/>
</dbReference>
<protein>
    <submittedName>
        <fullName evidence="3">5-methylthioadenosine/S-adenosylhomocysteine deaminase n1</fullName>
    </submittedName>
</protein>
<organism evidence="3 4">
    <name type="scientific">Talaromyces proteolyticus</name>
    <dbReference type="NCBI Taxonomy" id="1131652"/>
    <lineage>
        <taxon>Eukaryota</taxon>
        <taxon>Fungi</taxon>
        <taxon>Dikarya</taxon>
        <taxon>Ascomycota</taxon>
        <taxon>Pezizomycotina</taxon>
        <taxon>Eurotiomycetes</taxon>
        <taxon>Eurotiomycetidae</taxon>
        <taxon>Eurotiales</taxon>
        <taxon>Trichocomaceae</taxon>
        <taxon>Talaromyces</taxon>
        <taxon>Talaromyces sect. Bacilispori</taxon>
    </lineage>
</organism>
<dbReference type="Gene3D" id="3.20.20.140">
    <property type="entry name" value="Metal-dependent hydrolases"/>
    <property type="match status" value="1"/>
</dbReference>
<dbReference type="SUPFAM" id="SSF51338">
    <property type="entry name" value="Composite domain of metallo-dependent hydrolases"/>
    <property type="match status" value="2"/>
</dbReference>
<dbReference type="Gene3D" id="2.30.40.10">
    <property type="entry name" value="Urease, subunit C, domain 1"/>
    <property type="match status" value="1"/>
</dbReference>
<evidence type="ECO:0000313" key="3">
    <source>
        <dbReference type="EMBL" id="KAH8695148.1"/>
    </source>
</evidence>
<dbReference type="AlphaFoldDB" id="A0AAD4KKX9"/>
<dbReference type="GeneID" id="70246783"/>
<dbReference type="SUPFAM" id="SSF51556">
    <property type="entry name" value="Metallo-dependent hydrolases"/>
    <property type="match status" value="1"/>
</dbReference>
<keyword evidence="4" id="KW-1185">Reference proteome</keyword>
<dbReference type="GO" id="GO:0016810">
    <property type="term" value="F:hydrolase activity, acting on carbon-nitrogen (but not peptide) bonds"/>
    <property type="evidence" value="ECO:0007669"/>
    <property type="project" value="InterPro"/>
</dbReference>
<dbReference type="InterPro" id="IPR050287">
    <property type="entry name" value="MTA/SAH_deaminase"/>
</dbReference>
<dbReference type="EMBL" id="JAJTJA010000008">
    <property type="protein sequence ID" value="KAH8695148.1"/>
    <property type="molecule type" value="Genomic_DNA"/>
</dbReference>
<keyword evidence="1" id="KW-0378">Hydrolase</keyword>
<comment type="caution">
    <text evidence="3">The sequence shown here is derived from an EMBL/GenBank/DDBJ whole genome shotgun (WGS) entry which is preliminary data.</text>
</comment>
<evidence type="ECO:0000313" key="4">
    <source>
        <dbReference type="Proteomes" id="UP001201262"/>
    </source>
</evidence>
<feature type="domain" description="Amidohydrolase-related" evidence="2">
    <location>
        <begin position="59"/>
        <end position="423"/>
    </location>
</feature>
<sequence>MSSILLQHATIIVPATGSDEFSILRDHALLIEGSKITRIAAQIDPPLDTTEVIDCTGKIVSPGFVDTHHHLWGTQLKGRHANDTMLDFMFKGVLQSSNFTANDVFWGQLGGCLEALDAGTTTVVDHAHAIYSPEHGSNALSATVSSGIRSVFCYAPVSRVTGWQPLAFDWEMLPDWLVNQLEELARGGPYGEGRVNIGLGFDALYIPKESVVGLFERARAAGVKLITMHYARGPIFGQFSVVDTLSSYGLLGPDLLFANAIGASASDAEIMAKEGISISSTPESELQMGLGKPVWNRDDLKTLSSLGSDSQTVNSTDLLSQMRIALQTERGRINEALLDQGKAPKKLSVTVADVFRLATIQGARAIRLQDRIGSLEEGKQADIVIFDAQTPAMTCAAEHDPIAAVVLHASVRDIETVIVDGHIRKRNGRLTALAVDEAIAGIGKSSVEWKDVAAQLVRTRERINAETEKIDYEAAAQAFMAVTGIDSNNLV</sequence>
<accession>A0AAD4KKX9</accession>
<dbReference type="Pfam" id="PF01979">
    <property type="entry name" value="Amidohydro_1"/>
    <property type="match status" value="1"/>
</dbReference>
<dbReference type="RefSeq" id="XP_046070290.1">
    <property type="nucleotide sequence ID" value="XM_046216496.1"/>
</dbReference>
<evidence type="ECO:0000259" key="2">
    <source>
        <dbReference type="Pfam" id="PF01979"/>
    </source>
</evidence>
<gene>
    <name evidence="3" type="ORF">BGW36DRAFT_382200</name>
</gene>
<reference evidence="3" key="1">
    <citation type="submission" date="2021-12" db="EMBL/GenBank/DDBJ databases">
        <title>Convergent genome expansion in fungi linked to evolution of root-endophyte symbiosis.</title>
        <authorList>
            <consortium name="DOE Joint Genome Institute"/>
            <person name="Ke Y.-H."/>
            <person name="Bonito G."/>
            <person name="Liao H.-L."/>
            <person name="Looney B."/>
            <person name="Rojas-Flechas A."/>
            <person name="Nash J."/>
            <person name="Hameed K."/>
            <person name="Schadt C."/>
            <person name="Martin F."/>
            <person name="Crous P.W."/>
            <person name="Miettinen O."/>
            <person name="Magnuson J.K."/>
            <person name="Labbe J."/>
            <person name="Jacobson D."/>
            <person name="Doktycz M.J."/>
            <person name="Veneault-Fourrey C."/>
            <person name="Kuo A."/>
            <person name="Mondo S."/>
            <person name="Calhoun S."/>
            <person name="Riley R."/>
            <person name="Ohm R."/>
            <person name="LaButti K."/>
            <person name="Andreopoulos B."/>
            <person name="Pangilinan J."/>
            <person name="Nolan M."/>
            <person name="Tritt A."/>
            <person name="Clum A."/>
            <person name="Lipzen A."/>
            <person name="Daum C."/>
            <person name="Barry K."/>
            <person name="Grigoriev I.V."/>
            <person name="Vilgalys R."/>
        </authorList>
    </citation>
    <scope>NUCLEOTIDE SEQUENCE</scope>
    <source>
        <strain evidence="3">PMI_201</strain>
    </source>
</reference>
<name>A0AAD4KKX9_9EURO</name>
<dbReference type="PANTHER" id="PTHR43794">
    <property type="entry name" value="AMINOHYDROLASE SSNA-RELATED"/>
    <property type="match status" value="1"/>
</dbReference>
<dbReference type="Proteomes" id="UP001201262">
    <property type="component" value="Unassembled WGS sequence"/>
</dbReference>